<accession>M0M4I5</accession>
<name>M0M4I5_9EURY</name>
<evidence type="ECO:0000313" key="4">
    <source>
        <dbReference type="Proteomes" id="UP000011566"/>
    </source>
</evidence>
<comment type="caution">
    <text evidence="3">The sequence shown here is derived from an EMBL/GenBank/DDBJ whole genome shotgun (WGS) entry which is preliminary data.</text>
</comment>
<gene>
    <name evidence="3" type="ORF">C447_07253</name>
</gene>
<feature type="domain" description="DUF7313" evidence="2">
    <location>
        <begin position="3"/>
        <end position="149"/>
    </location>
</feature>
<feature type="transmembrane region" description="Helical" evidence="1">
    <location>
        <begin position="20"/>
        <end position="40"/>
    </location>
</feature>
<dbReference type="RefSeq" id="WP_007692387.1">
    <property type="nucleotide sequence ID" value="NZ_AJRK01000219.1"/>
</dbReference>
<keyword evidence="4" id="KW-1185">Reference proteome</keyword>
<keyword evidence="1" id="KW-1133">Transmembrane helix</keyword>
<dbReference type="AlphaFoldDB" id="M0M4I5"/>
<dbReference type="PATRIC" id="fig|1132509.6.peg.1642"/>
<protein>
    <recommendedName>
        <fullName evidence="2">DUF7313 domain-containing protein</fullName>
    </recommendedName>
</protein>
<dbReference type="Proteomes" id="UP000011566">
    <property type="component" value="Unassembled WGS sequence"/>
</dbReference>
<dbReference type="OrthoDB" id="234683at2157"/>
<evidence type="ECO:0000313" key="3">
    <source>
        <dbReference type="EMBL" id="EMA39295.1"/>
    </source>
</evidence>
<feature type="transmembrane region" description="Helical" evidence="1">
    <location>
        <begin position="121"/>
        <end position="145"/>
    </location>
</feature>
<dbReference type="eggNOG" id="arCOG04591">
    <property type="taxonomic scope" value="Archaea"/>
</dbReference>
<dbReference type="Pfam" id="PF23995">
    <property type="entry name" value="DUF7313"/>
    <property type="match status" value="1"/>
</dbReference>
<keyword evidence="1" id="KW-0472">Membrane</keyword>
<dbReference type="InterPro" id="IPR055737">
    <property type="entry name" value="DUF7313"/>
</dbReference>
<sequence>MIPLSVFGPVDSLLAGSDHPPIVFVLVVLALANVVTRAVAHRSHVKQASEGGADAITQHPAHIATTLLLVLASFYLATVELHSGIVISVLVVGTFIADFFEIEARRVEVRNDRPLGRPSGAIAASVLMVLYAVYISLFFVVSPIWNAVI</sequence>
<feature type="transmembrane region" description="Helical" evidence="1">
    <location>
        <begin position="61"/>
        <end position="77"/>
    </location>
</feature>
<evidence type="ECO:0000259" key="2">
    <source>
        <dbReference type="Pfam" id="PF23995"/>
    </source>
</evidence>
<dbReference type="EMBL" id="AOMB01000020">
    <property type="protein sequence ID" value="EMA39295.1"/>
    <property type="molecule type" value="Genomic_DNA"/>
</dbReference>
<keyword evidence="1" id="KW-0812">Transmembrane</keyword>
<organism evidence="3 4">
    <name type="scientific">Halococcus hamelinensis 100A6</name>
    <dbReference type="NCBI Taxonomy" id="1132509"/>
    <lineage>
        <taxon>Archaea</taxon>
        <taxon>Methanobacteriati</taxon>
        <taxon>Methanobacteriota</taxon>
        <taxon>Stenosarchaea group</taxon>
        <taxon>Halobacteria</taxon>
        <taxon>Halobacteriales</taxon>
        <taxon>Halococcaceae</taxon>
        <taxon>Halococcus</taxon>
    </lineage>
</organism>
<reference evidence="3 4" key="1">
    <citation type="journal article" date="2014" name="PLoS Genet.">
        <title>Phylogenetically driven sequencing of extremely halophilic archaea reveals strategies for static and dynamic osmo-response.</title>
        <authorList>
            <person name="Becker E.A."/>
            <person name="Seitzer P.M."/>
            <person name="Tritt A."/>
            <person name="Larsen D."/>
            <person name="Krusor M."/>
            <person name="Yao A.I."/>
            <person name="Wu D."/>
            <person name="Madern D."/>
            <person name="Eisen J.A."/>
            <person name="Darling A.E."/>
            <person name="Facciotti M.T."/>
        </authorList>
    </citation>
    <scope>NUCLEOTIDE SEQUENCE [LARGE SCALE GENOMIC DNA]</scope>
    <source>
        <strain evidence="3 4">100A6</strain>
    </source>
</reference>
<proteinExistence type="predicted"/>
<evidence type="ECO:0000256" key="1">
    <source>
        <dbReference type="SAM" id="Phobius"/>
    </source>
</evidence>
<feature type="transmembrane region" description="Helical" evidence="1">
    <location>
        <begin position="83"/>
        <end position="100"/>
    </location>
</feature>